<dbReference type="GO" id="GO:0004823">
    <property type="term" value="F:leucine-tRNA ligase activity"/>
    <property type="evidence" value="ECO:0007669"/>
    <property type="project" value="InterPro"/>
</dbReference>
<organism evidence="4 5">
    <name type="scientific">Aromia moschata</name>
    <dbReference type="NCBI Taxonomy" id="1265417"/>
    <lineage>
        <taxon>Eukaryota</taxon>
        <taxon>Metazoa</taxon>
        <taxon>Ecdysozoa</taxon>
        <taxon>Arthropoda</taxon>
        <taxon>Hexapoda</taxon>
        <taxon>Insecta</taxon>
        <taxon>Pterygota</taxon>
        <taxon>Neoptera</taxon>
        <taxon>Endopterygota</taxon>
        <taxon>Coleoptera</taxon>
        <taxon>Polyphaga</taxon>
        <taxon>Cucujiformia</taxon>
        <taxon>Chrysomeloidea</taxon>
        <taxon>Cerambycidae</taxon>
        <taxon>Cerambycinae</taxon>
        <taxon>Callichromatini</taxon>
        <taxon>Aromia</taxon>
    </lineage>
</organism>
<protein>
    <submittedName>
        <fullName evidence="4">Uncharacterized protein</fullName>
    </submittedName>
</protein>
<dbReference type="InterPro" id="IPR004493">
    <property type="entry name" value="Leu-tRNA-synth_Ia_arc/euk"/>
</dbReference>
<reference evidence="4" key="1">
    <citation type="journal article" date="2023" name="Insect Mol. Biol.">
        <title>Genome sequencing provides insights into the evolution of gene families encoding plant cell wall-degrading enzymes in longhorned beetles.</title>
        <authorList>
            <person name="Shin N.R."/>
            <person name="Okamura Y."/>
            <person name="Kirsch R."/>
            <person name="Pauchet Y."/>
        </authorList>
    </citation>
    <scope>NUCLEOTIDE SEQUENCE</scope>
    <source>
        <strain evidence="4">AMC_N1</strain>
    </source>
</reference>
<dbReference type="InterPro" id="IPR054509">
    <property type="entry name" value="LARS1_ULD"/>
</dbReference>
<gene>
    <name evidence="4" type="ORF">NQ318_014522</name>
</gene>
<name>A0AAV8YLK9_9CUCU</name>
<dbReference type="Pfam" id="PF24810">
    <property type="entry name" value="RBD_LARS1"/>
    <property type="match status" value="1"/>
</dbReference>
<dbReference type="Proteomes" id="UP001162162">
    <property type="component" value="Unassembled WGS sequence"/>
</dbReference>
<comment type="caution">
    <text evidence="4">The sequence shown here is derived from an EMBL/GenBank/DDBJ whole genome shotgun (WGS) entry which is preliminary data.</text>
</comment>
<proteinExistence type="inferred from homology"/>
<dbReference type="AlphaFoldDB" id="A0AAV8YLK9"/>
<keyword evidence="5" id="KW-1185">Reference proteome</keyword>
<dbReference type="GO" id="GO:0006429">
    <property type="term" value="P:leucyl-tRNA aminoacylation"/>
    <property type="evidence" value="ECO:0007669"/>
    <property type="project" value="InterPro"/>
</dbReference>
<dbReference type="InterPro" id="IPR055416">
    <property type="entry name" value="RBD_LARS1"/>
</dbReference>
<evidence type="ECO:0000313" key="4">
    <source>
        <dbReference type="EMBL" id="KAJ8952430.1"/>
    </source>
</evidence>
<dbReference type="PANTHER" id="PTHR45794:SF1">
    <property type="entry name" value="LEUCINE--TRNA LIGASE, CYTOPLASMIC"/>
    <property type="match status" value="1"/>
</dbReference>
<evidence type="ECO:0000259" key="3">
    <source>
        <dbReference type="Pfam" id="PF24810"/>
    </source>
</evidence>
<evidence type="ECO:0000256" key="1">
    <source>
        <dbReference type="ARBA" id="ARBA00005594"/>
    </source>
</evidence>
<evidence type="ECO:0000259" key="2">
    <source>
        <dbReference type="Pfam" id="PF22947"/>
    </source>
</evidence>
<comment type="similarity">
    <text evidence="1">Belongs to the class-I aminoacyl-tRNA synthetase family.</text>
</comment>
<dbReference type="Pfam" id="PF22947">
    <property type="entry name" value="ULD_3"/>
    <property type="match status" value="1"/>
</dbReference>
<dbReference type="GO" id="GO:0005524">
    <property type="term" value="F:ATP binding"/>
    <property type="evidence" value="ECO:0007669"/>
    <property type="project" value="InterPro"/>
</dbReference>
<evidence type="ECO:0000313" key="5">
    <source>
        <dbReference type="Proteomes" id="UP001162162"/>
    </source>
</evidence>
<feature type="domain" description="Leucine--tRNA ligase RagD-binding" evidence="3">
    <location>
        <begin position="1"/>
        <end position="27"/>
    </location>
</feature>
<sequence length="192" mass="21640">MKRVMPFVQATREKVEQKGVKALALKLDFDEAQVLRNNSIYLANTLDVEEVVIKYTDDKEATEKMKECCPGAPFVLFSTRSGVKVEFVNPVSYNGLFSKWIIISDGDDYAKVAQRLIKDNKAIKKPESLQLWRFVDPVLGDCKLPYFNDPTKDKVLMPPDSIFKVDLDKKKVQIVSGSGTVDIGSQVTYLVV</sequence>
<feature type="domain" description="Leucine--tRNA ligase ubiquitin-like" evidence="2">
    <location>
        <begin position="80"/>
        <end position="191"/>
    </location>
</feature>
<dbReference type="EMBL" id="JAPWTK010000069">
    <property type="protein sequence ID" value="KAJ8952430.1"/>
    <property type="molecule type" value="Genomic_DNA"/>
</dbReference>
<accession>A0AAV8YLK9</accession>
<dbReference type="PANTHER" id="PTHR45794">
    <property type="entry name" value="LEUCYL-TRNA SYNTHETASE"/>
    <property type="match status" value="1"/>
</dbReference>